<dbReference type="AlphaFoldDB" id="A0A9P0Q6P4"/>
<dbReference type="EMBL" id="CAKOFQ010008219">
    <property type="protein sequence ID" value="CAH2012796.1"/>
    <property type="molecule type" value="Genomic_DNA"/>
</dbReference>
<gene>
    <name evidence="10" type="ORF">ACAOBT_LOCUS11592</name>
    <name evidence="11" type="ORF">ACAOBT_LOCUS33021</name>
</gene>
<dbReference type="InterPro" id="IPR043504">
    <property type="entry name" value="Peptidase_S1_PA_chymotrypsin"/>
</dbReference>
<dbReference type="GO" id="GO:0005576">
    <property type="term" value="C:extracellular region"/>
    <property type="evidence" value="ECO:0007669"/>
    <property type="project" value="UniProtKB-SubCell"/>
</dbReference>
<dbReference type="PANTHER" id="PTHR24260:SF147">
    <property type="entry name" value="EG:BACR7A4.3 PROTEIN-RELATED"/>
    <property type="match status" value="1"/>
</dbReference>
<dbReference type="EMBL" id="CAKOFQ010006835">
    <property type="protein sequence ID" value="CAH1975383.1"/>
    <property type="molecule type" value="Genomic_DNA"/>
</dbReference>
<comment type="subcellular location">
    <subcellularLocation>
        <location evidence="1">Secreted</location>
    </subcellularLocation>
</comment>
<evidence type="ECO:0000256" key="1">
    <source>
        <dbReference type="ARBA" id="ARBA00004613"/>
    </source>
</evidence>
<keyword evidence="3 7" id="KW-0645">Protease</keyword>
<dbReference type="GO" id="GO:0004252">
    <property type="term" value="F:serine-type endopeptidase activity"/>
    <property type="evidence" value="ECO:0007669"/>
    <property type="project" value="InterPro"/>
</dbReference>
<dbReference type="SUPFAM" id="SSF50494">
    <property type="entry name" value="Trypsin-like serine proteases"/>
    <property type="match status" value="1"/>
</dbReference>
<dbReference type="Gene3D" id="2.40.10.10">
    <property type="entry name" value="Trypsin-like serine proteases"/>
    <property type="match status" value="1"/>
</dbReference>
<dbReference type="OrthoDB" id="6339452at2759"/>
<sequence>MNIVKMYECTLQLFCLCLLLVLVDVAVVFAGNGLFFSSEEGDACDSDNGHKGICKLLEDCPAAVQRIKEGIFPEICGFVGTQSFVCCENKNTPKETEPTSKKETGIKSKEKCNQYGEYAYEVKESPTLTVDTQMSKVLECTFEREPLIVGGTEASRREFPHMAQVGYNREKPRWYCGGTLIAENFVLTAAHCLWHNQHGKPVKVRAGMTNLHDTSNMQVRDVLEVISHPTYKGKYNDIGLLKISSFEMNTYVRPACLHTTQSIPSKRAIASGWGNTEFSGSSSDDLQKVVLEFYSVDKCNQTYRREINQPGSSLGEGIRDDIMVCAGSSEYVRDTCQGDSGGPLQIYYDGPDDVKCMYEIIGITSFGKSCATVENLPGVYTRVSAYIEWIEDNVWK</sequence>
<accession>A0A9P0Q6P4</accession>
<dbReference type="InterPro" id="IPR051333">
    <property type="entry name" value="CLIP_Serine_Protease"/>
</dbReference>
<keyword evidence="8" id="KW-0732">Signal</keyword>
<reference evidence="11" key="1">
    <citation type="submission" date="2022-03" db="EMBL/GenBank/DDBJ databases">
        <authorList>
            <person name="Sayadi A."/>
        </authorList>
    </citation>
    <scope>NUCLEOTIDE SEQUENCE</scope>
</reference>
<dbReference type="Proteomes" id="UP001152888">
    <property type="component" value="Unassembled WGS sequence"/>
</dbReference>
<evidence type="ECO:0000259" key="9">
    <source>
        <dbReference type="PROSITE" id="PS50240"/>
    </source>
</evidence>
<evidence type="ECO:0000256" key="2">
    <source>
        <dbReference type="ARBA" id="ARBA00022525"/>
    </source>
</evidence>
<feature type="domain" description="Peptidase S1" evidence="9">
    <location>
        <begin position="148"/>
        <end position="395"/>
    </location>
</feature>
<feature type="chain" id="PRO_5040652894" description="Peptidase S1 domain-containing protein" evidence="8">
    <location>
        <begin position="31"/>
        <end position="396"/>
    </location>
</feature>
<evidence type="ECO:0000313" key="10">
    <source>
        <dbReference type="EMBL" id="CAH1975383.1"/>
    </source>
</evidence>
<dbReference type="Pfam" id="PF00089">
    <property type="entry name" value="Trypsin"/>
    <property type="match status" value="1"/>
</dbReference>
<dbReference type="GO" id="GO:0016485">
    <property type="term" value="P:protein processing"/>
    <property type="evidence" value="ECO:0007669"/>
    <property type="project" value="UniProtKB-ARBA"/>
</dbReference>
<dbReference type="PANTHER" id="PTHR24260">
    <property type="match status" value="1"/>
</dbReference>
<evidence type="ECO:0000256" key="6">
    <source>
        <dbReference type="ARBA" id="ARBA00023157"/>
    </source>
</evidence>
<dbReference type="PROSITE" id="PS00135">
    <property type="entry name" value="TRYPSIN_SER"/>
    <property type="match status" value="1"/>
</dbReference>
<evidence type="ECO:0000256" key="3">
    <source>
        <dbReference type="ARBA" id="ARBA00022670"/>
    </source>
</evidence>
<keyword evidence="12" id="KW-1185">Reference proteome</keyword>
<evidence type="ECO:0000313" key="12">
    <source>
        <dbReference type="Proteomes" id="UP001152888"/>
    </source>
</evidence>
<evidence type="ECO:0000313" key="11">
    <source>
        <dbReference type="EMBL" id="CAH2012796.1"/>
    </source>
</evidence>
<dbReference type="PROSITE" id="PS50240">
    <property type="entry name" value="TRYPSIN_DOM"/>
    <property type="match status" value="1"/>
</dbReference>
<name>A0A9P0Q6P4_ACAOB</name>
<evidence type="ECO:0000256" key="8">
    <source>
        <dbReference type="SAM" id="SignalP"/>
    </source>
</evidence>
<dbReference type="InterPro" id="IPR009003">
    <property type="entry name" value="Peptidase_S1_PA"/>
</dbReference>
<dbReference type="InterPro" id="IPR001314">
    <property type="entry name" value="Peptidase_S1A"/>
</dbReference>
<dbReference type="InterPro" id="IPR001254">
    <property type="entry name" value="Trypsin_dom"/>
</dbReference>
<evidence type="ECO:0000256" key="5">
    <source>
        <dbReference type="ARBA" id="ARBA00022825"/>
    </source>
</evidence>
<comment type="caution">
    <text evidence="11">The sequence shown here is derived from an EMBL/GenBank/DDBJ whole genome shotgun (WGS) entry which is preliminary data.</text>
</comment>
<feature type="signal peptide" evidence="8">
    <location>
        <begin position="1"/>
        <end position="30"/>
    </location>
</feature>
<dbReference type="InterPro" id="IPR033116">
    <property type="entry name" value="TRYPSIN_SER"/>
</dbReference>
<dbReference type="PROSITE" id="PS00134">
    <property type="entry name" value="TRYPSIN_HIS"/>
    <property type="match status" value="1"/>
</dbReference>
<keyword evidence="2" id="KW-0964">Secreted</keyword>
<evidence type="ECO:0000256" key="4">
    <source>
        <dbReference type="ARBA" id="ARBA00022801"/>
    </source>
</evidence>
<protein>
    <recommendedName>
        <fullName evidence="9">Peptidase S1 domain-containing protein</fullName>
    </recommendedName>
</protein>
<keyword evidence="4 7" id="KW-0378">Hydrolase</keyword>
<keyword evidence="5 7" id="KW-0720">Serine protease</keyword>
<dbReference type="PRINTS" id="PR00722">
    <property type="entry name" value="CHYMOTRYPSIN"/>
</dbReference>
<evidence type="ECO:0000256" key="7">
    <source>
        <dbReference type="RuleBase" id="RU363034"/>
    </source>
</evidence>
<keyword evidence="6" id="KW-1015">Disulfide bond</keyword>
<dbReference type="SMART" id="SM00020">
    <property type="entry name" value="Tryp_SPc"/>
    <property type="match status" value="1"/>
</dbReference>
<dbReference type="FunFam" id="2.40.10.10:FF:000047">
    <property type="entry name" value="Trypsin eta"/>
    <property type="match status" value="1"/>
</dbReference>
<dbReference type="CDD" id="cd00190">
    <property type="entry name" value="Tryp_SPc"/>
    <property type="match status" value="1"/>
</dbReference>
<dbReference type="InterPro" id="IPR018114">
    <property type="entry name" value="TRYPSIN_HIS"/>
</dbReference>
<proteinExistence type="predicted"/>
<organism evidence="11 12">
    <name type="scientific">Acanthoscelides obtectus</name>
    <name type="common">Bean weevil</name>
    <name type="synonym">Bruchus obtectus</name>
    <dbReference type="NCBI Taxonomy" id="200917"/>
    <lineage>
        <taxon>Eukaryota</taxon>
        <taxon>Metazoa</taxon>
        <taxon>Ecdysozoa</taxon>
        <taxon>Arthropoda</taxon>
        <taxon>Hexapoda</taxon>
        <taxon>Insecta</taxon>
        <taxon>Pterygota</taxon>
        <taxon>Neoptera</taxon>
        <taxon>Endopterygota</taxon>
        <taxon>Coleoptera</taxon>
        <taxon>Polyphaga</taxon>
        <taxon>Cucujiformia</taxon>
        <taxon>Chrysomeloidea</taxon>
        <taxon>Chrysomelidae</taxon>
        <taxon>Bruchinae</taxon>
        <taxon>Bruchini</taxon>
        <taxon>Acanthoscelides</taxon>
    </lineage>
</organism>